<keyword evidence="2" id="KW-0067">ATP-binding</keyword>
<dbReference type="CDD" id="cd10170">
    <property type="entry name" value="ASKHA_NBD_HSP70"/>
    <property type="match status" value="1"/>
</dbReference>
<dbReference type="GO" id="GO:0005524">
    <property type="term" value="F:ATP binding"/>
    <property type="evidence" value="ECO:0007669"/>
    <property type="project" value="UniProtKB-KW"/>
</dbReference>
<evidence type="ECO:0000256" key="1">
    <source>
        <dbReference type="ARBA" id="ARBA00022741"/>
    </source>
</evidence>
<name>A0A428RYV6_9HYPO</name>
<dbReference type="PANTHER" id="PTHR14187:SF82">
    <property type="entry name" value="FAMILY CHAPERONE, PUTATIVE (AFU_ORTHOLOGUE AFUA_7G08575)-RELATED"/>
    <property type="match status" value="1"/>
</dbReference>
<dbReference type="InterPro" id="IPR013126">
    <property type="entry name" value="Hsp_70_fam"/>
</dbReference>
<organism evidence="4 5">
    <name type="scientific">Fusarium floridanum</name>
    <dbReference type="NCBI Taxonomy" id="1325733"/>
    <lineage>
        <taxon>Eukaryota</taxon>
        <taxon>Fungi</taxon>
        <taxon>Dikarya</taxon>
        <taxon>Ascomycota</taxon>
        <taxon>Pezizomycotina</taxon>
        <taxon>Sordariomycetes</taxon>
        <taxon>Hypocreomycetidae</taxon>
        <taxon>Hypocreales</taxon>
        <taxon>Nectriaceae</taxon>
        <taxon>Fusarium</taxon>
        <taxon>Fusarium solani species complex</taxon>
    </lineage>
</organism>
<keyword evidence="1" id="KW-0547">Nucleotide-binding</keyword>
<reference evidence="4 5" key="1">
    <citation type="submission" date="2017-06" db="EMBL/GenBank/DDBJ databases">
        <title>Comparative genomic analysis of Ambrosia Fusariam Clade fungi.</title>
        <authorList>
            <person name="Stajich J.E."/>
            <person name="Carrillo J."/>
            <person name="Kijimoto T."/>
            <person name="Eskalen A."/>
            <person name="O'Donnell K."/>
            <person name="Kasson M."/>
        </authorList>
    </citation>
    <scope>NUCLEOTIDE SEQUENCE [LARGE SCALE GENOMIC DNA]</scope>
    <source>
        <strain evidence="4 5">NRRL62606</strain>
    </source>
</reference>
<comment type="caution">
    <text evidence="4">The sequence shown here is derived from an EMBL/GenBank/DDBJ whole genome shotgun (WGS) entry which is preliminary data.</text>
</comment>
<evidence type="ECO:0000313" key="4">
    <source>
        <dbReference type="EMBL" id="RSL82633.1"/>
    </source>
</evidence>
<proteinExistence type="predicted"/>
<evidence type="ECO:0000259" key="3">
    <source>
        <dbReference type="Pfam" id="PF13391"/>
    </source>
</evidence>
<dbReference type="EMBL" id="NKCL01000097">
    <property type="protein sequence ID" value="RSL82633.1"/>
    <property type="molecule type" value="Genomic_DNA"/>
</dbReference>
<dbReference type="InterPro" id="IPR043129">
    <property type="entry name" value="ATPase_NBD"/>
</dbReference>
<evidence type="ECO:0000256" key="2">
    <source>
        <dbReference type="ARBA" id="ARBA00022840"/>
    </source>
</evidence>
<keyword evidence="5" id="KW-1185">Reference proteome</keyword>
<dbReference type="Gene3D" id="3.30.420.40">
    <property type="match status" value="2"/>
</dbReference>
<dbReference type="PANTHER" id="PTHR14187">
    <property type="entry name" value="ALPHA KINASE/ELONGATION FACTOR 2 KINASE"/>
    <property type="match status" value="1"/>
</dbReference>
<dbReference type="Gene3D" id="3.90.640.10">
    <property type="entry name" value="Actin, Chain A, domain 4"/>
    <property type="match status" value="1"/>
</dbReference>
<dbReference type="Pfam" id="PF13391">
    <property type="entry name" value="HNH_2"/>
    <property type="match status" value="1"/>
</dbReference>
<feature type="domain" description="HNH nuclease" evidence="3">
    <location>
        <begin position="810"/>
        <end position="882"/>
    </location>
</feature>
<gene>
    <name evidence="4" type="ORF">CEP51_005029</name>
</gene>
<sequence>MSHRRIIVSIDFGTTYSGVAWADTTRPDVQHVVTSWPAVGSSKSSPKVPTELRKVANGWQWGFQIPESAKRSKYFKLKLDATGQITRDGESAQDLTKVYLSCLHAHFVTILEARLSPSVVRSTPMDFVVTVPAIWSPAAKQATERAAAMAGFCGHQRIMLISEPEAAALYTLKTLSPATLQVGRKFVVCDAGGGTVDLISYQVTQVGKLEINEVTEGTGGKCGSSMLNTRFRRHLKQTHGEKYWTDERLIVALNEFESFKKTFSPKGEPLTIKVEPSLGLRRNRYTMSQEDMKTKIFEPIMKDIVCLIKEQIKMAGDGVAAVIMVGGFGQSRYLKSRVRDAISSKTEVLQPESGWTAVVKGAAIHGLSRYSPAISRVEVASRVARRSYGVCLLTKYDMMRHDPKEAFWSEKEQETVVTEMCWFIRKGESYPEGKPSTIEYQCDLPVMLGHEPQTEIEIFSHSDDSKTPIHLDASTQYIGTLSLDLKKIPASAKRTAKVRRMGWHRYYCLQGVIEASYGSAEITYKVKLGGVTHDVVTVRYERLPLECYPTAGAKILPLSYLIMFTAHPCQFNPHRPTFHVANFTAVSVNNKMAPPAPASALHRHQSSLEGILDFSSQPPLDPAHRASAKRRFDQIINHFESEGIRPGRDKYDRVKLVSLTYDHSTSEKSKDRLLAAFFAFAGLSITADEDINFEDPTRQDELRASLDNFADYLFDNFFLPLKASTKKTPQPSPASHSAVTSMQRQGHIFAGTPERIANLRGACLIRDRYRCVISHKFDQAEALKRFGLQRRGQGEACDQDGQLLAGQRFEPLEVAHILPHSLTQLDSRGELNASKEAALAILNMFDDGAAHLIEGIEIDRPGNALTLTQPLHTYFGDFNIFFKPEGTVPHRYHIETFLPQGFTYDVPVTRTLFLTEERNIDPPSSRLLAIHYAIAHILHLSAAGDYIDDILRDADEYGIRHDGSTELDRLVGLHLNNWAGSQAHGNVII</sequence>
<dbReference type="Proteomes" id="UP000287972">
    <property type="component" value="Unassembled WGS sequence"/>
</dbReference>
<protein>
    <recommendedName>
        <fullName evidence="3">HNH nuclease domain-containing protein</fullName>
    </recommendedName>
</protein>
<evidence type="ECO:0000313" key="5">
    <source>
        <dbReference type="Proteomes" id="UP000287972"/>
    </source>
</evidence>
<dbReference type="GO" id="GO:0140662">
    <property type="term" value="F:ATP-dependent protein folding chaperone"/>
    <property type="evidence" value="ECO:0007669"/>
    <property type="project" value="InterPro"/>
</dbReference>
<dbReference type="SUPFAM" id="SSF53067">
    <property type="entry name" value="Actin-like ATPase domain"/>
    <property type="match status" value="2"/>
</dbReference>
<dbReference type="Pfam" id="PF00012">
    <property type="entry name" value="HSP70"/>
    <property type="match status" value="1"/>
</dbReference>
<accession>A0A428RYV6</accession>
<dbReference type="InterPro" id="IPR003615">
    <property type="entry name" value="HNH_nuc"/>
</dbReference>
<dbReference type="AlphaFoldDB" id="A0A428RYV6"/>
<dbReference type="PRINTS" id="PR00301">
    <property type="entry name" value="HEATSHOCK70"/>
</dbReference>